<dbReference type="RefSeq" id="WP_196387978.1">
    <property type="nucleotide sequence ID" value="NZ_CP065030.1"/>
</dbReference>
<dbReference type="EMBL" id="CP065030">
    <property type="protein sequence ID" value="QPK17727.1"/>
    <property type="molecule type" value="Genomic_DNA"/>
</dbReference>
<proteinExistence type="predicted"/>
<dbReference type="Proteomes" id="UP000237284">
    <property type="component" value="Chromosome"/>
</dbReference>
<name>A0A7T0HHU8_9GAMM</name>
<protein>
    <submittedName>
        <fullName evidence="1">Uncharacterized protein</fullName>
    </submittedName>
</protein>
<sequence length="177" mass="20934">MKSFKDSLLIAHLSSEDNFNSEDLYQINDSNVVPSSKKMELLSTIYYAVVNDFTLNENYGLDKYLSAEIRHIVFTTQLRSCFEKTNLVTSKKKWRLFKNNYWIGKYSYVNDQIIDNIDSLLRGFSEEIDFALYNINERFRVEIYDINSGNVFDYVAYHHRLVKISEICIESKTHEDF</sequence>
<reference evidence="1 2" key="1">
    <citation type="submission" date="2020-11" db="EMBL/GenBank/DDBJ databases">
        <title>Complete genome sequence of Pectobacterium versatile F131.</title>
        <authorList>
            <person name="Shirshikov F.V."/>
            <person name="Miroshnikov K."/>
            <person name="Toshakov S.V."/>
            <person name="Kabanova A.P."/>
            <person name="Barannik A.P."/>
            <person name="Shneider M."/>
            <person name="Ignatov A.N."/>
            <person name="Miroshnikov K.A."/>
            <person name="Mikhailova Y.V."/>
            <person name="Shelenkov A."/>
            <person name="Yanushevich Y.G."/>
            <person name="Evseev P.V."/>
        </authorList>
    </citation>
    <scope>NUCLEOTIDE SEQUENCE [LARGE SCALE GENOMIC DNA]</scope>
    <source>
        <strain evidence="1 2">F131</strain>
    </source>
</reference>
<accession>A0A7T0HHU8</accession>
<evidence type="ECO:0000313" key="1">
    <source>
        <dbReference type="EMBL" id="QPK17727.1"/>
    </source>
</evidence>
<evidence type="ECO:0000313" key="2">
    <source>
        <dbReference type="Proteomes" id="UP000237284"/>
    </source>
</evidence>
<gene>
    <name evidence="1" type="ORF">F131LOC_010590</name>
</gene>
<organism evidence="1 2">
    <name type="scientific">Pectobacterium versatile</name>
    <dbReference type="NCBI Taxonomy" id="2488639"/>
    <lineage>
        <taxon>Bacteria</taxon>
        <taxon>Pseudomonadati</taxon>
        <taxon>Pseudomonadota</taxon>
        <taxon>Gammaproteobacteria</taxon>
        <taxon>Enterobacterales</taxon>
        <taxon>Pectobacteriaceae</taxon>
        <taxon>Pectobacterium</taxon>
    </lineage>
</organism>
<dbReference type="AlphaFoldDB" id="A0A7T0HHU8"/>